<name>A0A3S0PJ38_9GAMM</name>
<evidence type="ECO:0000313" key="2">
    <source>
        <dbReference type="Proteomes" id="UP000274358"/>
    </source>
</evidence>
<keyword evidence="1" id="KW-0808">Transferase</keyword>
<dbReference type="OrthoDB" id="9766687at2"/>
<comment type="caution">
    <text evidence="1">The sequence shown here is derived from an EMBL/GenBank/DDBJ whole genome shotgun (WGS) entry which is preliminary data.</text>
</comment>
<dbReference type="AlphaFoldDB" id="A0A3S0PJ38"/>
<dbReference type="EMBL" id="RYYV01000024">
    <property type="protein sequence ID" value="RUL70415.1"/>
    <property type="molecule type" value="Genomic_DNA"/>
</dbReference>
<protein>
    <submittedName>
        <fullName evidence="1">Sulfotransferase</fullName>
    </submittedName>
</protein>
<gene>
    <name evidence="1" type="ORF">EKH80_20835</name>
</gene>
<organism evidence="1 2">
    <name type="scientific">Dyella choica</name>
    <dbReference type="NCBI Taxonomy" id="1927959"/>
    <lineage>
        <taxon>Bacteria</taxon>
        <taxon>Pseudomonadati</taxon>
        <taxon>Pseudomonadota</taxon>
        <taxon>Gammaproteobacteria</taxon>
        <taxon>Lysobacterales</taxon>
        <taxon>Rhodanobacteraceae</taxon>
        <taxon>Dyella</taxon>
    </lineage>
</organism>
<reference evidence="1 2" key="1">
    <citation type="submission" date="2018-12" db="EMBL/GenBank/DDBJ databases">
        <title>Dyella dinghuensis sp. nov. DHOA06 and Dyella choica sp. nov. 4M-K27, isolated from forest soil.</title>
        <authorList>
            <person name="Qiu L.-H."/>
            <person name="Gao Z.-H."/>
        </authorList>
    </citation>
    <scope>NUCLEOTIDE SEQUENCE [LARGE SCALE GENOMIC DNA]</scope>
    <source>
        <strain evidence="1 2">4M-K27</strain>
    </source>
</reference>
<dbReference type="Gene3D" id="3.40.50.300">
    <property type="entry name" value="P-loop containing nucleotide triphosphate hydrolases"/>
    <property type="match status" value="1"/>
</dbReference>
<dbReference type="Pfam" id="PF13469">
    <property type="entry name" value="Sulfotransfer_3"/>
    <property type="match status" value="1"/>
</dbReference>
<dbReference type="Proteomes" id="UP000274358">
    <property type="component" value="Unassembled WGS sequence"/>
</dbReference>
<evidence type="ECO:0000313" key="1">
    <source>
        <dbReference type="EMBL" id="RUL70415.1"/>
    </source>
</evidence>
<keyword evidence="2" id="KW-1185">Reference proteome</keyword>
<dbReference type="GO" id="GO:0016740">
    <property type="term" value="F:transferase activity"/>
    <property type="evidence" value="ECO:0007669"/>
    <property type="project" value="UniProtKB-KW"/>
</dbReference>
<dbReference type="InterPro" id="IPR027417">
    <property type="entry name" value="P-loop_NTPase"/>
</dbReference>
<proteinExistence type="predicted"/>
<sequence length="276" mass="31885">MQVPQYPVHFISGLPRSGSTLLSAILKQNQRFSAGMSSPVASLFNAVLPKMSGASEYAPFFDEGHRHRVLNSLFGAYHHDAIESGKFVFDTNRTWTAKLSLLHELFPRARVICCVREVSWVIDSVEQLIRRNPTHVSEMFQSKSARNVYGRVKDLMDSERGLIGLPWGSLREAWFGEHADKLIFLRYESLVRDPVNVMARLYDFLGEAHFKHDFNNVEFSEDEFDRRLGMPGLHTVKRKVEQRFRSTLLPPDIFMKYADMNFWENDKLNMKKVAVL</sequence>
<dbReference type="SUPFAM" id="SSF52540">
    <property type="entry name" value="P-loop containing nucleoside triphosphate hydrolases"/>
    <property type="match status" value="1"/>
</dbReference>
<accession>A0A3S0PJ38</accession>
<dbReference type="RefSeq" id="WP_126686725.1">
    <property type="nucleotide sequence ID" value="NZ_RYYV01000024.1"/>
</dbReference>